<dbReference type="RefSeq" id="WP_179533830.1">
    <property type="nucleotide sequence ID" value="NZ_JACBYW010000001.1"/>
</dbReference>
<protein>
    <submittedName>
        <fullName evidence="5">FtsZ-interacting cell division protein YlmF</fullName>
    </submittedName>
</protein>
<keyword evidence="1 5" id="KW-0132">Cell division</keyword>
<dbReference type="InterPro" id="IPR038594">
    <property type="entry name" value="SepF-like_sf"/>
</dbReference>
<dbReference type="PANTHER" id="PTHR35798:SF1">
    <property type="entry name" value="CELL DIVISION PROTEIN SEPF"/>
    <property type="match status" value="1"/>
</dbReference>
<dbReference type="Pfam" id="PF04472">
    <property type="entry name" value="SepF"/>
    <property type="match status" value="1"/>
</dbReference>
<keyword evidence="6" id="KW-1185">Reference proteome</keyword>
<comment type="caution">
    <text evidence="5">The sequence shown here is derived from an EMBL/GenBank/DDBJ whole genome shotgun (WGS) entry which is preliminary data.</text>
</comment>
<gene>
    <name evidence="5" type="ORF">FHR84_000576</name>
</gene>
<comment type="function">
    <text evidence="4">Cell division protein that is part of the divisome complex and is recruited early to the Z-ring. Probably stimulates Z-ring formation, perhaps through the cross-linking of FtsZ protofilaments. Its function overlaps with FtsA.</text>
</comment>
<name>A0A852YU51_9ACTN</name>
<evidence type="ECO:0000256" key="3">
    <source>
        <dbReference type="ARBA" id="ARBA00023306"/>
    </source>
</evidence>
<evidence type="ECO:0000313" key="5">
    <source>
        <dbReference type="EMBL" id="NYH77262.1"/>
    </source>
</evidence>
<keyword evidence="3" id="KW-0131">Cell cycle</keyword>
<sequence>MTPPNVVELTPTTYVEAREIGDHVRAHTPVLLDLTQMTEANAKRLVDFTAGSAYAASGTMPRVRARLFLVRSGGQTTRTTTGSGVSSQT</sequence>
<dbReference type="InterPro" id="IPR007561">
    <property type="entry name" value="Cell_div_SepF/SepF-rel"/>
</dbReference>
<dbReference type="AlphaFoldDB" id="A0A852YU51"/>
<dbReference type="Gene3D" id="3.30.110.150">
    <property type="entry name" value="SepF-like protein"/>
    <property type="match status" value="1"/>
</dbReference>
<evidence type="ECO:0000256" key="1">
    <source>
        <dbReference type="ARBA" id="ARBA00022618"/>
    </source>
</evidence>
<accession>A0A852YU51</accession>
<proteinExistence type="predicted"/>
<evidence type="ECO:0000256" key="4">
    <source>
        <dbReference type="ARBA" id="ARBA00044936"/>
    </source>
</evidence>
<reference evidence="5 6" key="1">
    <citation type="submission" date="2020-07" db="EMBL/GenBank/DDBJ databases">
        <title>Genomic Encyclopedia of Type Strains, Phase III (KMG-III): the genomes of soil and plant-associated and newly described type strains.</title>
        <authorList>
            <person name="Whitman W."/>
        </authorList>
    </citation>
    <scope>NUCLEOTIDE SEQUENCE [LARGE SCALE GENOMIC DNA]</scope>
    <source>
        <strain evidence="5 6">CECT 8576</strain>
    </source>
</reference>
<dbReference type="PANTHER" id="PTHR35798">
    <property type="entry name" value="CELL DIVISION PROTEIN SEPF"/>
    <property type="match status" value="1"/>
</dbReference>
<dbReference type="GO" id="GO:0000917">
    <property type="term" value="P:division septum assembly"/>
    <property type="evidence" value="ECO:0007669"/>
    <property type="project" value="UniProtKB-KW"/>
</dbReference>
<keyword evidence="2" id="KW-0717">Septation</keyword>
<dbReference type="EMBL" id="JACBYW010000001">
    <property type="protein sequence ID" value="NYH77262.1"/>
    <property type="molecule type" value="Genomic_DNA"/>
</dbReference>
<evidence type="ECO:0000313" key="6">
    <source>
        <dbReference type="Proteomes" id="UP000548304"/>
    </source>
</evidence>
<evidence type="ECO:0000256" key="2">
    <source>
        <dbReference type="ARBA" id="ARBA00023210"/>
    </source>
</evidence>
<dbReference type="Proteomes" id="UP000548304">
    <property type="component" value="Unassembled WGS sequence"/>
</dbReference>
<organism evidence="5 6">
    <name type="scientific">Actinopolyspora biskrensis</name>
    <dbReference type="NCBI Taxonomy" id="1470178"/>
    <lineage>
        <taxon>Bacteria</taxon>
        <taxon>Bacillati</taxon>
        <taxon>Actinomycetota</taxon>
        <taxon>Actinomycetes</taxon>
        <taxon>Actinopolysporales</taxon>
        <taxon>Actinopolysporaceae</taxon>
        <taxon>Actinopolyspora</taxon>
    </lineage>
</organism>
<dbReference type="InterPro" id="IPR023052">
    <property type="entry name" value="Cell_div_SepF"/>
</dbReference>